<protein>
    <recommendedName>
        <fullName evidence="4">SoHo domain-containing protein</fullName>
    </recommendedName>
</protein>
<reference evidence="5" key="2">
    <citation type="submission" date="2025-09" db="UniProtKB">
        <authorList>
            <consortium name="Ensembl"/>
        </authorList>
    </citation>
    <scope>IDENTIFICATION</scope>
</reference>
<dbReference type="SMART" id="SM00459">
    <property type="entry name" value="Sorb"/>
    <property type="match status" value="1"/>
</dbReference>
<proteinExistence type="predicted"/>
<dbReference type="GO" id="GO:0070161">
    <property type="term" value="C:anchoring junction"/>
    <property type="evidence" value="ECO:0007669"/>
    <property type="project" value="UniProtKB-SubCell"/>
</dbReference>
<evidence type="ECO:0000256" key="2">
    <source>
        <dbReference type="ARBA" id="ARBA00022949"/>
    </source>
</evidence>
<dbReference type="PROSITE" id="PS50831">
    <property type="entry name" value="SOHO"/>
    <property type="match status" value="1"/>
</dbReference>
<organism evidence="5 6">
    <name type="scientific">Amazona collaria</name>
    <name type="common">yellow-billed parrot</name>
    <dbReference type="NCBI Taxonomy" id="241587"/>
    <lineage>
        <taxon>Eukaryota</taxon>
        <taxon>Metazoa</taxon>
        <taxon>Chordata</taxon>
        <taxon>Craniata</taxon>
        <taxon>Vertebrata</taxon>
        <taxon>Euteleostomi</taxon>
        <taxon>Archelosauria</taxon>
        <taxon>Archosauria</taxon>
        <taxon>Dinosauria</taxon>
        <taxon>Saurischia</taxon>
        <taxon>Theropoda</taxon>
        <taxon>Coelurosauria</taxon>
        <taxon>Aves</taxon>
        <taxon>Neognathae</taxon>
        <taxon>Neoaves</taxon>
        <taxon>Telluraves</taxon>
        <taxon>Australaves</taxon>
        <taxon>Psittaciformes</taxon>
        <taxon>Psittacidae</taxon>
        <taxon>Amazona</taxon>
    </lineage>
</organism>
<keyword evidence="6" id="KW-1185">Reference proteome</keyword>
<sequence>PTGPPRTRLGDLLHRIPLPPTRSPRSSPFLVLQVPVIHHHGSNTLNFDFHAPEAPGGRTRSPPAPAGPTPGPSAAPPGSRPPGWSATWTKDSRRRERRWVKYDGIGPVDETGMPIASRSSVDQPRDWYRSMFRQMHRRLPGEEPRKGLGCRELRAHPATGTPSAGAGCSRPIQPGLEHCQGWGSHSFSGHPVPVLLEQELEQLSVELDKDMRAMEARWEPCQVCRLHPSCAPWP</sequence>
<dbReference type="InterPro" id="IPR003127">
    <property type="entry name" value="SoHo_dom"/>
</dbReference>
<feature type="compositionally biased region" description="Pro residues" evidence="3">
    <location>
        <begin position="62"/>
        <end position="80"/>
    </location>
</feature>
<dbReference type="Proteomes" id="UP000694522">
    <property type="component" value="Unplaced"/>
</dbReference>
<reference evidence="5" key="1">
    <citation type="submission" date="2025-08" db="UniProtKB">
        <authorList>
            <consortium name="Ensembl"/>
        </authorList>
    </citation>
    <scope>IDENTIFICATION</scope>
</reference>
<dbReference type="AlphaFoldDB" id="A0A8B9FSF1"/>
<accession>A0A8B9FSF1</accession>
<evidence type="ECO:0000256" key="3">
    <source>
        <dbReference type="SAM" id="MobiDB-lite"/>
    </source>
</evidence>
<evidence type="ECO:0000313" key="6">
    <source>
        <dbReference type="Proteomes" id="UP000694522"/>
    </source>
</evidence>
<keyword evidence="2" id="KW-0965">Cell junction</keyword>
<name>A0A8B9FSF1_9PSIT</name>
<comment type="subcellular location">
    <subcellularLocation>
        <location evidence="1">Cell junction</location>
    </subcellularLocation>
</comment>
<dbReference type="Pfam" id="PF02208">
    <property type="entry name" value="Sorb"/>
    <property type="match status" value="1"/>
</dbReference>
<feature type="region of interest" description="Disordered" evidence="3">
    <location>
        <begin position="45"/>
        <end position="95"/>
    </location>
</feature>
<dbReference type="Ensembl" id="ENSACOT00000014995.1">
    <property type="protein sequence ID" value="ENSACOP00000014486.1"/>
    <property type="gene ID" value="ENSACOG00000010102.1"/>
</dbReference>
<evidence type="ECO:0000313" key="5">
    <source>
        <dbReference type="Ensembl" id="ENSACOP00000014486.1"/>
    </source>
</evidence>
<feature type="region of interest" description="Disordered" evidence="3">
    <location>
        <begin position="1"/>
        <end position="26"/>
    </location>
</feature>
<feature type="domain" description="SoHo" evidence="4">
    <location>
        <begin position="96"/>
        <end position="157"/>
    </location>
</feature>
<evidence type="ECO:0000259" key="4">
    <source>
        <dbReference type="PROSITE" id="PS50831"/>
    </source>
</evidence>
<evidence type="ECO:0000256" key="1">
    <source>
        <dbReference type="ARBA" id="ARBA00004282"/>
    </source>
</evidence>